<evidence type="ECO:0008006" key="3">
    <source>
        <dbReference type="Google" id="ProtNLM"/>
    </source>
</evidence>
<dbReference type="PANTHER" id="PTHR34717:SF1">
    <property type="entry name" value="EG:BACR7A4.20 PROTEIN"/>
    <property type="match status" value="1"/>
</dbReference>
<keyword evidence="1" id="KW-1133">Transmembrane helix</keyword>
<accession>A0A7S2WLI5</accession>
<dbReference type="Gene3D" id="3.90.1200.10">
    <property type="match status" value="1"/>
</dbReference>
<dbReference type="Pfam" id="PF02958">
    <property type="entry name" value="EcKL"/>
    <property type="match status" value="1"/>
</dbReference>
<evidence type="ECO:0000313" key="2">
    <source>
        <dbReference type="EMBL" id="CAD9693651.1"/>
    </source>
</evidence>
<protein>
    <recommendedName>
        <fullName evidence="3">CHK kinase-like domain-containing protein</fullName>
    </recommendedName>
</protein>
<proteinExistence type="predicted"/>
<feature type="transmembrane region" description="Helical" evidence="1">
    <location>
        <begin position="12"/>
        <end position="30"/>
    </location>
</feature>
<dbReference type="AlphaFoldDB" id="A0A7S2WLI5"/>
<name>A0A7S2WLI5_9STRA</name>
<dbReference type="PANTHER" id="PTHR34717">
    <property type="entry name" value="EG:BACR7A4.20 PROTEIN"/>
    <property type="match status" value="1"/>
</dbReference>
<keyword evidence="1" id="KW-0472">Membrane</keyword>
<dbReference type="InterPro" id="IPR011009">
    <property type="entry name" value="Kinase-like_dom_sf"/>
</dbReference>
<dbReference type="SUPFAM" id="SSF56112">
    <property type="entry name" value="Protein kinase-like (PK-like)"/>
    <property type="match status" value="1"/>
</dbReference>
<dbReference type="EMBL" id="HBHK01018707">
    <property type="protein sequence ID" value="CAD9693651.1"/>
    <property type="molecule type" value="Transcribed_RNA"/>
</dbReference>
<gene>
    <name evidence="2" type="ORF">QSP1433_LOCUS11797</name>
</gene>
<keyword evidence="1" id="KW-0812">Transmembrane</keyword>
<dbReference type="InterPro" id="IPR004119">
    <property type="entry name" value="EcKL"/>
</dbReference>
<sequence length="910" mass="102671">MAGRLQALLRLILGRILPAALVGVIVRKILQKAFLRRAIVAAYWLLVEKITHGYLARKDGFILDATDITKSWLDKELARKYQGVRVASLQSKPMGADMGNASEMYRLTVCYDKNTPGLPTSMILKTPKNKAMSRIPFTATRMLEMETCFYNDVGCDLDKVKGIHVPKGYASRFRQEGNIYVLMEDVTQSGASFLTEKDVLTTVEELKQVAYGIASFHGQFWDSPRLEHGGDLSHIIQQTDPILDMTREFMQAGWNSCVNRMGNRMPKRLRKQGKLLIPIAQRLHDYMGGYRGGAPQTIVHGDCHLENAYFIKTDGNKVGWELGLYDFQILRRGNGAIDLASFFAGSSTPGLLDDCEDEVFQHYLDTLATFRDGRPLTFKGATGPYTVANLKRDYRLALGLMFCWNVAATLAVPFDTVAQHDYDLYMTRLCDAVDRLDIVEYALSYLGGKTVPLNSFRGDQPSWDVPPIMKVVPNVNETATTSLGIETYRSKYKTLQPGYLNKAKYLLKYYLMLKVTSSDKGHHGQKTTNLSSEFLEYQHPVDYAKGTPVEEAAFDSYYLSCFAPFDGPSPSLALRWCKRAINEDGENWLVIKVPHDGIYTWIDYPSTRCVVEYIDKKTVVVSSATGKSQMRLSCIEPMNIWEASFSGLLKRLSDGSVHEASFDITWRKTMEMFSFGTDVSPKLTAKALALETFSKEWGEELKAAHQEHYELFGTTTGSLSIGENTYSVHGKGMRDRAFGMRDWGYMQRYISQYFWTGDVNSKQNRFFNITMASLPTLSNAKFGFVYDGNSEFPGKADAVDYMSGEFPHICDDGIPAKELWLSFVANDITYTMKLTVEKGDTVPLNMGPDRMLVNLRFAKYQVTWVDPVTGKLRSEEGYGASEFGYRFNNCVPNKPCLQHLNYLPVTKENV</sequence>
<reference evidence="2" key="1">
    <citation type="submission" date="2021-01" db="EMBL/GenBank/DDBJ databases">
        <authorList>
            <person name="Corre E."/>
            <person name="Pelletier E."/>
            <person name="Niang G."/>
            <person name="Scheremetjew M."/>
            <person name="Finn R."/>
            <person name="Kale V."/>
            <person name="Holt S."/>
            <person name="Cochrane G."/>
            <person name="Meng A."/>
            <person name="Brown T."/>
            <person name="Cohen L."/>
        </authorList>
    </citation>
    <scope>NUCLEOTIDE SEQUENCE</scope>
    <source>
        <strain evidence="2">NY070348D</strain>
    </source>
</reference>
<organism evidence="2">
    <name type="scientific">Mucochytrium quahogii</name>
    <dbReference type="NCBI Taxonomy" id="96639"/>
    <lineage>
        <taxon>Eukaryota</taxon>
        <taxon>Sar</taxon>
        <taxon>Stramenopiles</taxon>
        <taxon>Bigyra</taxon>
        <taxon>Labyrinthulomycetes</taxon>
        <taxon>Thraustochytrida</taxon>
        <taxon>Thraustochytriidae</taxon>
        <taxon>Mucochytrium</taxon>
    </lineage>
</organism>
<evidence type="ECO:0000256" key="1">
    <source>
        <dbReference type="SAM" id="Phobius"/>
    </source>
</evidence>